<evidence type="ECO:0000256" key="5">
    <source>
        <dbReference type="ARBA" id="ARBA00023136"/>
    </source>
</evidence>
<evidence type="ECO:0000256" key="2">
    <source>
        <dbReference type="ARBA" id="ARBA00009166"/>
    </source>
</evidence>
<keyword evidence="4 6" id="KW-1133">Transmembrane helix</keyword>
<comment type="subcellular location">
    <subcellularLocation>
        <location evidence="1">Membrane</location>
        <topology evidence="1">Multi-pass membrane protein</topology>
    </subcellularLocation>
</comment>
<feature type="transmembrane region" description="Helical" evidence="6">
    <location>
        <begin position="167"/>
        <end position="188"/>
    </location>
</feature>
<protein>
    <submittedName>
        <fullName evidence="9">G_PROTEIN_RECEP_F1_2 domain-containing protein</fullName>
    </submittedName>
</protein>
<organism evidence="8 9">
    <name type="scientific">Heligmosomoides polygyrus</name>
    <name type="common">Parasitic roundworm</name>
    <dbReference type="NCBI Taxonomy" id="6339"/>
    <lineage>
        <taxon>Eukaryota</taxon>
        <taxon>Metazoa</taxon>
        <taxon>Ecdysozoa</taxon>
        <taxon>Nematoda</taxon>
        <taxon>Chromadorea</taxon>
        <taxon>Rhabditida</taxon>
        <taxon>Rhabditina</taxon>
        <taxon>Rhabditomorpha</taxon>
        <taxon>Strongyloidea</taxon>
        <taxon>Heligmosomidae</taxon>
        <taxon>Heligmosomoides</taxon>
    </lineage>
</organism>
<evidence type="ECO:0000256" key="1">
    <source>
        <dbReference type="ARBA" id="ARBA00004141"/>
    </source>
</evidence>
<dbReference type="InterPro" id="IPR019421">
    <property type="entry name" value="7TM_GPCR_serpentine_rcpt_Srd"/>
</dbReference>
<sequence length="261" mass="29967">MFVTLPDVLYMVTITVNGVLGIVTNAFLLYLIVRKSPPQLTPYRIFLANTALTQLLYACVMIMDPVVFYLFIYLCNFCRILVHFAVNSFISIMLSMLFRCVSLKTLRFPVSGAYAMCLAGYFIPVTMVASVVNMEFVTDFESNDRYLNHTVPNLERYHTVVGTKACLIWVIFCTSFLLVPIYAVMYFCRWKIYRLLSRPTHIHNHSTTNNIQRLVKALTVQSLIPLFTVFPSSLSYMLGQFGAVHFHMHSYFTISCLSFGR</sequence>
<feature type="transmembrane region" description="Helical" evidence="6">
    <location>
        <begin position="54"/>
        <end position="74"/>
    </location>
</feature>
<evidence type="ECO:0000313" key="8">
    <source>
        <dbReference type="Proteomes" id="UP000050761"/>
    </source>
</evidence>
<feature type="transmembrane region" description="Helical" evidence="6">
    <location>
        <begin position="80"/>
        <end position="101"/>
    </location>
</feature>
<evidence type="ECO:0000313" key="7">
    <source>
        <dbReference type="EMBL" id="VDO97712.1"/>
    </source>
</evidence>
<reference evidence="9" key="2">
    <citation type="submission" date="2019-09" db="UniProtKB">
        <authorList>
            <consortium name="WormBaseParasite"/>
        </authorList>
    </citation>
    <scope>IDENTIFICATION</scope>
</reference>
<dbReference type="Pfam" id="PF10317">
    <property type="entry name" value="7TM_GPCR_Srd"/>
    <property type="match status" value="2"/>
</dbReference>
<dbReference type="Gene3D" id="1.20.1070.10">
    <property type="entry name" value="Rhodopsin 7-helix transmembrane proteins"/>
    <property type="match status" value="1"/>
</dbReference>
<keyword evidence="5 6" id="KW-0472">Membrane</keyword>
<dbReference type="EMBL" id="UZAH01028109">
    <property type="protein sequence ID" value="VDO97712.1"/>
    <property type="molecule type" value="Genomic_DNA"/>
</dbReference>
<evidence type="ECO:0000313" key="9">
    <source>
        <dbReference type="WBParaSite" id="HPBE_0001387101-mRNA-1"/>
    </source>
</evidence>
<evidence type="ECO:0000256" key="3">
    <source>
        <dbReference type="ARBA" id="ARBA00022692"/>
    </source>
</evidence>
<dbReference type="GO" id="GO:0016020">
    <property type="term" value="C:membrane"/>
    <property type="evidence" value="ECO:0007669"/>
    <property type="project" value="UniProtKB-SubCell"/>
</dbReference>
<name>A0A183FYV6_HELPZ</name>
<evidence type="ECO:0000256" key="4">
    <source>
        <dbReference type="ARBA" id="ARBA00022989"/>
    </source>
</evidence>
<accession>A0A3P8DNB3</accession>
<proteinExistence type="inferred from homology"/>
<evidence type="ECO:0000256" key="6">
    <source>
        <dbReference type="SAM" id="Phobius"/>
    </source>
</evidence>
<accession>A0A183FYV6</accession>
<comment type="similarity">
    <text evidence="2">Belongs to the nematode receptor-like protein srd family.</text>
</comment>
<feature type="transmembrane region" description="Helical" evidence="6">
    <location>
        <begin position="12"/>
        <end position="33"/>
    </location>
</feature>
<dbReference type="PANTHER" id="PTHR22945">
    <property type="entry name" value="SERPENTINE RECEPTOR, CLASS D DELTA"/>
    <property type="match status" value="1"/>
</dbReference>
<dbReference type="Proteomes" id="UP000050761">
    <property type="component" value="Unassembled WGS sequence"/>
</dbReference>
<dbReference type="InterPro" id="IPR050920">
    <property type="entry name" value="Nematode_rcpt-like_delta"/>
</dbReference>
<dbReference type="PANTHER" id="PTHR22945:SF16">
    <property type="entry name" value="SERPENTINE RECEPTOR CLASS DELTA-32"/>
    <property type="match status" value="1"/>
</dbReference>
<dbReference type="WBParaSite" id="HPBE_0001387101-mRNA-1">
    <property type="protein sequence ID" value="HPBE_0001387101-mRNA-1"/>
    <property type="gene ID" value="HPBE_0001387101"/>
</dbReference>
<dbReference type="AlphaFoldDB" id="A0A183FYV6"/>
<gene>
    <name evidence="7" type="ORF">HPBE_LOCUS13872</name>
</gene>
<keyword evidence="8" id="KW-1185">Reference proteome</keyword>
<keyword evidence="3 6" id="KW-0812">Transmembrane</keyword>
<reference evidence="7 8" key="1">
    <citation type="submission" date="2018-11" db="EMBL/GenBank/DDBJ databases">
        <authorList>
            <consortium name="Pathogen Informatics"/>
        </authorList>
    </citation>
    <scope>NUCLEOTIDE SEQUENCE [LARGE SCALE GENOMIC DNA]</scope>
</reference>
<dbReference type="OrthoDB" id="5873607at2759"/>
<feature type="transmembrane region" description="Helical" evidence="6">
    <location>
        <begin position="113"/>
        <end position="132"/>
    </location>
</feature>
<dbReference type="SUPFAM" id="SSF81321">
    <property type="entry name" value="Family A G protein-coupled receptor-like"/>
    <property type="match status" value="1"/>
</dbReference>